<dbReference type="InterPro" id="IPR011990">
    <property type="entry name" value="TPR-like_helical_dom_sf"/>
</dbReference>
<proteinExistence type="predicted"/>
<dbReference type="Pfam" id="PF13759">
    <property type="entry name" value="2OG-FeII_Oxy_5"/>
    <property type="match status" value="1"/>
</dbReference>
<dbReference type="PANTHER" id="PTHR12558">
    <property type="entry name" value="CELL DIVISION CYCLE 16,23,27"/>
    <property type="match status" value="1"/>
</dbReference>
<dbReference type="Gene3D" id="2.60.120.620">
    <property type="entry name" value="q2cbj1_9rhob like domain"/>
    <property type="match status" value="1"/>
</dbReference>
<dbReference type="Pfam" id="PF13432">
    <property type="entry name" value="TPR_16"/>
    <property type="match status" value="2"/>
</dbReference>
<name>A0A0K8QJV6_9GAMM</name>
<reference evidence="1" key="1">
    <citation type="submission" date="2015-08" db="EMBL/GenBank/DDBJ databases">
        <title>Complete DNA Sequence of Pseudomonas syringae pv. actinidiae, the Causal Agent of Kiwifruit Canker Disease.</title>
        <authorList>
            <person name="Rikkerink E.H.A."/>
            <person name="Fineran P.C."/>
        </authorList>
    </citation>
    <scope>NUCLEOTIDE SEQUENCE</scope>
    <source>
        <strain evidence="1">SkMP5</strain>
    </source>
</reference>
<protein>
    <submittedName>
        <fullName evidence="1">Flp pilus assembly protein TadD</fullName>
    </submittedName>
</protein>
<accession>A0A0K8QJV6</accession>
<dbReference type="AlphaFoldDB" id="A0A0K8QJV6"/>
<dbReference type="InterPro" id="IPR019734">
    <property type="entry name" value="TPR_rpt"/>
</dbReference>
<sequence>MSQPPRELEEARALMHARRFAEARLRLERIVAAAPHWLQAHWLLGGACVQLGDLSAAERAFRAILALDPRWTPAYVALGELLARGPRQQEALAALRQAHALDPGFPRAVAALAHYLREHGQAAEALALLDDAARRGVADAELSIERGYALQALRCADDALASFRRAAAQAPASAAAARHLGAALLAAHRYAEAGDAFRDAIAKGEDTPELWLALAHARVGHDAFAAAEAACLEALRRHPGHAEAHQRLAEVRWLCSGDLAAATAALDAALAARPEAVDLLALKSALHAAAGDEAGAYALAADAAARRADDAGLQIGAAHAALRVDAARAVAHAERALALAPRHPAAIAALADAQLAAGRADLAERCAAQVLATQPYDQHMLAVRATAWRLLGDARYRALYDYATLVRARPIDTPPGWPDLAAYLADLAASLRRLHVTRAHPLDQSLRHGSQTTHDLARADDPAIRAFFAAIDGPIREHIAALGAGDDPVRARRRDGYRLNGSWSVQLRPGGYHTDHIHELGWLSSACYIDLPPGMGERDREGWLRFGKPGLPTSPALEAEHYARPEPGLLALFPSYMWHGTQPFGGTRTRLTIAFDVVPA</sequence>
<evidence type="ECO:0000313" key="2">
    <source>
        <dbReference type="Proteomes" id="UP000253740"/>
    </source>
</evidence>
<dbReference type="InterPro" id="IPR012668">
    <property type="entry name" value="CHP02466"/>
</dbReference>
<evidence type="ECO:0000313" key="1">
    <source>
        <dbReference type="EMBL" id="GAP65205.1"/>
    </source>
</evidence>
<keyword evidence="2" id="KW-1185">Reference proteome</keyword>
<dbReference type="PANTHER" id="PTHR12558:SF33">
    <property type="entry name" value="BLL7664 PROTEIN"/>
    <property type="match status" value="1"/>
</dbReference>
<dbReference type="Proteomes" id="UP000253740">
    <property type="component" value="Unassembled WGS sequence"/>
</dbReference>
<dbReference type="STRING" id="1475481.GCA_000953855_00502"/>
<gene>
    <name evidence="1" type="ORF">MBSD_n0494</name>
</gene>
<dbReference type="SMART" id="SM00028">
    <property type="entry name" value="TPR"/>
    <property type="match status" value="7"/>
</dbReference>
<dbReference type="EMBL" id="DF970154">
    <property type="protein sequence ID" value="GAP65205.1"/>
    <property type="molecule type" value="Genomic_DNA"/>
</dbReference>
<organism evidence="1">
    <name type="scientific">Mizugakiibacter sediminis</name>
    <dbReference type="NCBI Taxonomy" id="1475481"/>
    <lineage>
        <taxon>Bacteria</taxon>
        <taxon>Pseudomonadati</taxon>
        <taxon>Pseudomonadota</taxon>
        <taxon>Gammaproteobacteria</taxon>
        <taxon>Lysobacterales</taxon>
        <taxon>Rhodanobacteraceae</taxon>
        <taxon>Mizugakiibacter</taxon>
    </lineage>
</organism>
<dbReference type="Gene3D" id="1.25.40.10">
    <property type="entry name" value="Tetratricopeptide repeat domain"/>
    <property type="match status" value="3"/>
</dbReference>
<dbReference type="SUPFAM" id="SSF48452">
    <property type="entry name" value="TPR-like"/>
    <property type="match status" value="2"/>
</dbReference>